<reference evidence="1 2" key="1">
    <citation type="journal article" date="2010" name="J. Bacteriol.">
        <title>Biochemical characterization of a novel indole prenyltransferase from Streptomyces sp. SN-593.</title>
        <authorList>
            <person name="Takahashi S."/>
            <person name="Takagi H."/>
            <person name="Toyoda A."/>
            <person name="Uramoto M."/>
            <person name="Nogawa T."/>
            <person name="Ueki M."/>
            <person name="Sakaki Y."/>
            <person name="Osada H."/>
        </authorList>
    </citation>
    <scope>NUCLEOTIDE SEQUENCE [LARGE SCALE GENOMIC DNA]</scope>
    <source>
        <strain evidence="1 2">SN-593</strain>
    </source>
</reference>
<dbReference type="AlphaFoldDB" id="A0A7U3UX87"/>
<gene>
    <name evidence="1" type="ORF">RVR_7360</name>
</gene>
<accession>A0A7U3UX87</accession>
<dbReference type="EMBL" id="AP018365">
    <property type="protein sequence ID" value="BBB00342.1"/>
    <property type="molecule type" value="Genomic_DNA"/>
</dbReference>
<dbReference type="RefSeq" id="WP_237404968.1">
    <property type="nucleotide sequence ID" value="NZ_AP018365.1"/>
</dbReference>
<dbReference type="KEGG" id="arev:RVR_7360"/>
<dbReference type="InterPro" id="IPR012349">
    <property type="entry name" value="Split_barrel_FMN-bd"/>
</dbReference>
<evidence type="ECO:0008006" key="3">
    <source>
        <dbReference type="Google" id="ProtNLM"/>
    </source>
</evidence>
<protein>
    <recommendedName>
        <fullName evidence="3">Nitroreductase</fullName>
    </recommendedName>
</protein>
<evidence type="ECO:0000313" key="2">
    <source>
        <dbReference type="Proteomes" id="UP000595703"/>
    </source>
</evidence>
<reference evidence="1 2" key="4">
    <citation type="journal article" date="2020" name="Sci. Rep.">
        <title>beta-carboline chemical signals induce reveromycin production through a LuxR family regulator in Streptomyces sp. SN-593.</title>
        <authorList>
            <person name="Panthee S."/>
            <person name="Kito N."/>
            <person name="Hayashi T."/>
            <person name="Shimizu T."/>
            <person name="Ishikawa J."/>
            <person name="Hamamoto H."/>
            <person name="Osada H."/>
            <person name="Takahashi S."/>
        </authorList>
    </citation>
    <scope>NUCLEOTIDE SEQUENCE [LARGE SCALE GENOMIC DNA]</scope>
    <source>
        <strain evidence="1 2">SN-593</strain>
    </source>
</reference>
<dbReference type="InterPro" id="IPR004378">
    <property type="entry name" value="F420H2_quin_Rdtase"/>
</dbReference>
<dbReference type="Gene3D" id="2.30.110.10">
    <property type="entry name" value="Electron Transport, Fmn-binding Protein, Chain A"/>
    <property type="match status" value="1"/>
</dbReference>
<name>A0A7U3UX87_9ACTN</name>
<sequence>MGAEIRDVHAAVLRGQERDAAFAEQARRYPGFADYQRRTERIIPVIALTPTTGPGPAANQA</sequence>
<proteinExistence type="predicted"/>
<evidence type="ECO:0000313" key="1">
    <source>
        <dbReference type="EMBL" id="BBB00342.1"/>
    </source>
</evidence>
<reference evidence="1 2" key="3">
    <citation type="journal article" date="2011" name="Nat. Chem. Biol.">
        <title>Reveromycin A biosynthesis uses RevG and RevJ for stereospecific spiroacetal formation.</title>
        <authorList>
            <person name="Takahashi S."/>
            <person name="Toyoda A."/>
            <person name="Sekiyama Y."/>
            <person name="Takagi H."/>
            <person name="Nogawa T."/>
            <person name="Uramoto M."/>
            <person name="Suzuki R."/>
            <person name="Koshino H."/>
            <person name="Kumano T."/>
            <person name="Panthee S."/>
            <person name="Dairi T."/>
            <person name="Ishikawa J."/>
            <person name="Ikeda H."/>
            <person name="Sakaki Y."/>
            <person name="Osada H."/>
        </authorList>
    </citation>
    <scope>NUCLEOTIDE SEQUENCE [LARGE SCALE GENOMIC DNA]</scope>
    <source>
        <strain evidence="1 2">SN-593</strain>
    </source>
</reference>
<dbReference type="Pfam" id="PF04075">
    <property type="entry name" value="F420H2_quin_red"/>
    <property type="match status" value="1"/>
</dbReference>
<dbReference type="Proteomes" id="UP000595703">
    <property type="component" value="Chromosome"/>
</dbReference>
<reference evidence="1 2" key="2">
    <citation type="journal article" date="2011" name="J. Antibiot.">
        <title>Furaquinocins I and J: novel polyketide isoprenoid hybrid compounds from Streptomyces reveromyceticus SN-593.</title>
        <authorList>
            <person name="Panthee S."/>
            <person name="Takahashi S."/>
            <person name="Takagi H."/>
            <person name="Nogawa T."/>
            <person name="Oowada E."/>
            <person name="Uramoto M."/>
            <person name="Osada H."/>
        </authorList>
    </citation>
    <scope>NUCLEOTIDE SEQUENCE [LARGE SCALE GENOMIC DNA]</scope>
    <source>
        <strain evidence="1 2">SN-593</strain>
    </source>
</reference>
<organism evidence="1 2">
    <name type="scientific">Actinacidiphila reveromycinica</name>
    <dbReference type="NCBI Taxonomy" id="659352"/>
    <lineage>
        <taxon>Bacteria</taxon>
        <taxon>Bacillati</taxon>
        <taxon>Actinomycetota</taxon>
        <taxon>Actinomycetes</taxon>
        <taxon>Kitasatosporales</taxon>
        <taxon>Streptomycetaceae</taxon>
        <taxon>Actinacidiphila</taxon>
    </lineage>
</organism>
<keyword evidence="2" id="KW-1185">Reference proteome</keyword>
<dbReference type="GO" id="GO:0016491">
    <property type="term" value="F:oxidoreductase activity"/>
    <property type="evidence" value="ECO:0007669"/>
    <property type="project" value="InterPro"/>
</dbReference>